<comment type="subcellular location">
    <subcellularLocation>
        <location evidence="1">Membrane</location>
        <topology evidence="1">Multi-pass membrane protein</topology>
    </subcellularLocation>
</comment>
<reference evidence="7 8" key="1">
    <citation type="submission" date="2016-06" db="EMBL/GenBank/DDBJ databases">
        <title>Evolution of pathogenesis and genome organization in the Tremellales.</title>
        <authorList>
            <person name="Cuomo C."/>
            <person name="Litvintseva A."/>
            <person name="Heitman J."/>
            <person name="Chen Y."/>
            <person name="Sun S."/>
            <person name="Springer D."/>
            <person name="Dromer F."/>
            <person name="Young S."/>
            <person name="Zeng Q."/>
            <person name="Chapman S."/>
            <person name="Gujja S."/>
            <person name="Saif S."/>
            <person name="Birren B."/>
        </authorList>
    </citation>
    <scope>NUCLEOTIDE SEQUENCE [LARGE SCALE GENOMIC DNA]</scope>
    <source>
        <strain evidence="7 8">CBS 7118</strain>
    </source>
</reference>
<evidence type="ECO:0000256" key="2">
    <source>
        <dbReference type="ARBA" id="ARBA00022692"/>
    </source>
</evidence>
<dbReference type="Proteomes" id="UP000094819">
    <property type="component" value="Unassembled WGS sequence"/>
</dbReference>
<dbReference type="EMBL" id="AWGH01000039">
    <property type="protein sequence ID" value="ODN83766.1"/>
    <property type="molecule type" value="Genomic_DNA"/>
</dbReference>
<dbReference type="RefSeq" id="XP_019028338.1">
    <property type="nucleotide sequence ID" value="XM_019179650.1"/>
</dbReference>
<feature type="compositionally biased region" description="Basic residues" evidence="5">
    <location>
        <begin position="1"/>
        <end position="10"/>
    </location>
</feature>
<dbReference type="GeneID" id="30196873"/>
<evidence type="ECO:0000256" key="5">
    <source>
        <dbReference type="SAM" id="MobiDB-lite"/>
    </source>
</evidence>
<keyword evidence="4 6" id="KW-0472">Membrane</keyword>
<feature type="transmembrane region" description="Helical" evidence="6">
    <location>
        <begin position="69"/>
        <end position="88"/>
    </location>
</feature>
<evidence type="ECO:0000313" key="8">
    <source>
        <dbReference type="Proteomes" id="UP000094819"/>
    </source>
</evidence>
<evidence type="ECO:0000256" key="4">
    <source>
        <dbReference type="ARBA" id="ARBA00023136"/>
    </source>
</evidence>
<evidence type="ECO:0008006" key="9">
    <source>
        <dbReference type="Google" id="ProtNLM"/>
    </source>
</evidence>
<dbReference type="InterPro" id="IPR052786">
    <property type="entry name" value="Spore_wall_assembly"/>
</dbReference>
<dbReference type="AlphaFoldDB" id="A0A1E3I7F4"/>
<proteinExistence type="predicted"/>
<keyword evidence="2 6" id="KW-0812">Transmembrane</keyword>
<evidence type="ECO:0000256" key="1">
    <source>
        <dbReference type="ARBA" id="ARBA00004141"/>
    </source>
</evidence>
<dbReference type="PANTHER" id="PTHR34292:SF2">
    <property type="entry name" value="OUTER SPORE WALL PROTEIN LDS1"/>
    <property type="match status" value="1"/>
</dbReference>
<feature type="transmembrane region" description="Helical" evidence="6">
    <location>
        <begin position="94"/>
        <end position="119"/>
    </location>
</feature>
<accession>A0A1E3I7F4</accession>
<feature type="transmembrane region" description="Helical" evidence="6">
    <location>
        <begin position="185"/>
        <end position="205"/>
    </location>
</feature>
<evidence type="ECO:0000256" key="3">
    <source>
        <dbReference type="ARBA" id="ARBA00022989"/>
    </source>
</evidence>
<dbReference type="Pfam" id="PF07264">
    <property type="entry name" value="EI24"/>
    <property type="match status" value="1"/>
</dbReference>
<keyword evidence="3 6" id="KW-1133">Transmembrane helix</keyword>
<dbReference type="PANTHER" id="PTHR34292">
    <property type="entry name" value="OUTER SPORE WALL PROTEIN LDS1"/>
    <property type="match status" value="1"/>
</dbReference>
<gene>
    <name evidence="7" type="ORF">L198_07662</name>
</gene>
<dbReference type="OrthoDB" id="2107885at2759"/>
<feature type="transmembrane region" description="Helical" evidence="6">
    <location>
        <begin position="45"/>
        <end position="62"/>
    </location>
</feature>
<keyword evidence="8" id="KW-1185">Reference proteome</keyword>
<organism evidence="7 8">
    <name type="scientific">Cryptococcus wingfieldii CBS 7118</name>
    <dbReference type="NCBI Taxonomy" id="1295528"/>
    <lineage>
        <taxon>Eukaryota</taxon>
        <taxon>Fungi</taxon>
        <taxon>Dikarya</taxon>
        <taxon>Basidiomycota</taxon>
        <taxon>Agaricomycotina</taxon>
        <taxon>Tremellomycetes</taxon>
        <taxon>Tremellales</taxon>
        <taxon>Cryptococcaceae</taxon>
        <taxon>Cryptococcus</taxon>
    </lineage>
</organism>
<evidence type="ECO:0000256" key="6">
    <source>
        <dbReference type="SAM" id="Phobius"/>
    </source>
</evidence>
<evidence type="ECO:0000313" key="7">
    <source>
        <dbReference type="EMBL" id="ODN83766.1"/>
    </source>
</evidence>
<name>A0A1E3I7F4_9TREE</name>
<sequence length="316" mass="34509">MSQPQTRKRTDRLAAPSRHSIQDSAKAQVAEVGAIVQDGITSASWIYPILGVFYLFSHPTLIKPLLPTILKGVALSAAAVVFLFTFTYLPQVGILVFVSGPLAFILAIPLVLSEAYFVVTFFARGFLSGQVGVDLFDAVLLQKGHQTLVGNGRQVTDAGGGKAKQLGNLIRKPLARFSFDNTVRYLITLPLNFIPVVGTVFFLGYNGYKAGPGYHARYFQLKDYSKEQRQAFVHKRRGAYLTFGTMAALLNLVPFVSILMTFTTVVGAALWAADLENNIKVTSNLRGEAHKAKTKQADEVEVVIPEENTVGAKKDL</sequence>
<feature type="region of interest" description="Disordered" evidence="5">
    <location>
        <begin position="1"/>
        <end position="22"/>
    </location>
</feature>
<protein>
    <recommendedName>
        <fullName evidence="9">Outer spore wall protein RRT8</fullName>
    </recommendedName>
</protein>
<dbReference type="InterPro" id="IPR059112">
    <property type="entry name" value="CysZ/EI24"/>
</dbReference>
<comment type="caution">
    <text evidence="7">The sequence shown here is derived from an EMBL/GenBank/DDBJ whole genome shotgun (WGS) entry which is preliminary data.</text>
</comment>